<reference evidence="2" key="1">
    <citation type="journal article" date="2019" name="Int. J. Syst. Evol. Microbiol.">
        <title>The Global Catalogue of Microorganisms (GCM) 10K type strain sequencing project: providing services to taxonomists for standard genome sequencing and annotation.</title>
        <authorList>
            <consortium name="The Broad Institute Genomics Platform"/>
            <consortium name="The Broad Institute Genome Sequencing Center for Infectious Disease"/>
            <person name="Wu L."/>
            <person name="Ma J."/>
        </authorList>
    </citation>
    <scope>NUCLEOTIDE SEQUENCE [LARGE SCALE GENOMIC DNA]</scope>
    <source>
        <strain evidence="2">CECT 7398</strain>
    </source>
</reference>
<organism evidence="1 2">
    <name type="scientific">Vibrio ostreicida</name>
    <dbReference type="NCBI Taxonomy" id="526588"/>
    <lineage>
        <taxon>Bacteria</taxon>
        <taxon>Pseudomonadati</taxon>
        <taxon>Pseudomonadota</taxon>
        <taxon>Gammaproteobacteria</taxon>
        <taxon>Vibrionales</taxon>
        <taxon>Vibrionaceae</taxon>
        <taxon>Vibrio</taxon>
    </lineage>
</organism>
<keyword evidence="2" id="KW-1185">Reference proteome</keyword>
<dbReference type="RefSeq" id="WP_290311842.1">
    <property type="nucleotide sequence ID" value="NZ_JAUFQC010000001.1"/>
</dbReference>
<proteinExistence type="predicted"/>
<evidence type="ECO:0008006" key="3">
    <source>
        <dbReference type="Google" id="ProtNLM"/>
    </source>
</evidence>
<evidence type="ECO:0000313" key="1">
    <source>
        <dbReference type="EMBL" id="MDN3610156.1"/>
    </source>
</evidence>
<dbReference type="Proteomes" id="UP001238540">
    <property type="component" value="Unassembled WGS sequence"/>
</dbReference>
<dbReference type="EMBL" id="JAUFQC010000001">
    <property type="protein sequence ID" value="MDN3610156.1"/>
    <property type="molecule type" value="Genomic_DNA"/>
</dbReference>
<protein>
    <recommendedName>
        <fullName evidence="3">Integrase</fullName>
    </recommendedName>
</protein>
<sequence>MAENSVTLSKIDFYKRESALTGQKITEKTTASQLTVLYHIYRIIRDAFIH</sequence>
<gene>
    <name evidence="1" type="ORF">QWZ16_10630</name>
</gene>
<name>A0ABT8BT50_9VIBR</name>
<accession>A0ABT8BT50</accession>
<evidence type="ECO:0000313" key="2">
    <source>
        <dbReference type="Proteomes" id="UP001238540"/>
    </source>
</evidence>
<comment type="caution">
    <text evidence="1">The sequence shown here is derived from an EMBL/GenBank/DDBJ whole genome shotgun (WGS) entry which is preliminary data.</text>
</comment>